<protein>
    <submittedName>
        <fullName evidence="1">Uncharacterized protein</fullName>
    </submittedName>
</protein>
<dbReference type="EMBL" id="GBRH01268780">
    <property type="protein sequence ID" value="JAD29115.1"/>
    <property type="molecule type" value="Transcribed_RNA"/>
</dbReference>
<reference evidence="1" key="1">
    <citation type="submission" date="2014-09" db="EMBL/GenBank/DDBJ databases">
        <authorList>
            <person name="Magalhaes I.L.F."/>
            <person name="Oliveira U."/>
            <person name="Santos F.R."/>
            <person name="Vidigal T.H.D.A."/>
            <person name="Brescovit A.D."/>
            <person name="Santos A.J."/>
        </authorList>
    </citation>
    <scope>NUCLEOTIDE SEQUENCE</scope>
    <source>
        <tissue evidence="1">Shoot tissue taken approximately 20 cm above the soil surface</tissue>
    </source>
</reference>
<name>A0A0A8YXD5_ARUDO</name>
<sequence>MESDKKYLQDLVLLRVHYLQMI</sequence>
<organism evidence="1">
    <name type="scientific">Arundo donax</name>
    <name type="common">Giant reed</name>
    <name type="synonym">Donax arundinaceus</name>
    <dbReference type="NCBI Taxonomy" id="35708"/>
    <lineage>
        <taxon>Eukaryota</taxon>
        <taxon>Viridiplantae</taxon>
        <taxon>Streptophyta</taxon>
        <taxon>Embryophyta</taxon>
        <taxon>Tracheophyta</taxon>
        <taxon>Spermatophyta</taxon>
        <taxon>Magnoliopsida</taxon>
        <taxon>Liliopsida</taxon>
        <taxon>Poales</taxon>
        <taxon>Poaceae</taxon>
        <taxon>PACMAD clade</taxon>
        <taxon>Arundinoideae</taxon>
        <taxon>Arundineae</taxon>
        <taxon>Arundo</taxon>
    </lineage>
</organism>
<evidence type="ECO:0000313" key="1">
    <source>
        <dbReference type="EMBL" id="JAD29115.1"/>
    </source>
</evidence>
<accession>A0A0A8YXD5</accession>
<proteinExistence type="predicted"/>
<dbReference type="AlphaFoldDB" id="A0A0A8YXD5"/>
<reference evidence="1" key="2">
    <citation type="journal article" date="2015" name="Data Brief">
        <title>Shoot transcriptome of the giant reed, Arundo donax.</title>
        <authorList>
            <person name="Barrero R.A."/>
            <person name="Guerrero F.D."/>
            <person name="Moolhuijzen P."/>
            <person name="Goolsby J.A."/>
            <person name="Tidwell J."/>
            <person name="Bellgard S.E."/>
            <person name="Bellgard M.I."/>
        </authorList>
    </citation>
    <scope>NUCLEOTIDE SEQUENCE</scope>
    <source>
        <tissue evidence="1">Shoot tissue taken approximately 20 cm above the soil surface</tissue>
    </source>
</reference>